<feature type="domain" description="ABM" evidence="1">
    <location>
        <begin position="7"/>
        <end position="96"/>
    </location>
</feature>
<dbReference type="Pfam" id="PF03992">
    <property type="entry name" value="ABM"/>
    <property type="match status" value="1"/>
</dbReference>
<dbReference type="OrthoDB" id="6883197at2"/>
<name>A0A077F453_9PSED</name>
<dbReference type="Proteomes" id="UP000426235">
    <property type="component" value="Chromosome"/>
</dbReference>
<keyword evidence="2" id="KW-0503">Monooxygenase</keyword>
<dbReference type="Proteomes" id="UP000028931">
    <property type="component" value="Chromosome"/>
</dbReference>
<dbReference type="KEGG" id="palk:PSAKL28_10320"/>
<reference evidence="3" key="2">
    <citation type="submission" date="2019-12" db="EMBL/GenBank/DDBJ databases">
        <title>Hybrid Genome Assemblies of two High G+C Isolates from Undergraduate Microbiology Courses.</title>
        <authorList>
            <person name="Ne Ville C.J."/>
            <person name="Enright D."/>
            <person name="Hernandez I."/>
            <person name="Dodsworth J."/>
            <person name="Orwin P.M."/>
        </authorList>
    </citation>
    <scope>NUCLEOTIDE SEQUENCE [LARGE SCALE GENOMIC DNA]</scope>
    <source>
        <strain evidence="3">Neo</strain>
    </source>
</reference>
<dbReference type="Gene3D" id="3.30.70.100">
    <property type="match status" value="1"/>
</dbReference>
<protein>
    <submittedName>
        <fullName evidence="2">Antibiotic biosynthesis monooxygenase</fullName>
    </submittedName>
</protein>
<accession>A0A077F453</accession>
<dbReference type="SUPFAM" id="SSF54909">
    <property type="entry name" value="Dimeric alpha+beta barrel"/>
    <property type="match status" value="1"/>
</dbReference>
<gene>
    <name evidence="3" type="ORF">GPJ81_05745</name>
    <name evidence="2" type="ORF">PSAKL28_10320</name>
</gene>
<evidence type="ECO:0000313" key="4">
    <source>
        <dbReference type="Proteomes" id="UP000028931"/>
    </source>
</evidence>
<keyword evidence="2" id="KW-0560">Oxidoreductase</keyword>
<sequence length="102" mass="11229">MTSPHSVTHLAFIRASSGRTVELGERLRQLLEPSRQTPGCLHFNLQQSQADADLWLLSGFWRDQQAMSGYFASPTLDLFGELVQAQVVASLDLHTFGEPSAG</sequence>
<dbReference type="InterPro" id="IPR007138">
    <property type="entry name" value="ABM_dom"/>
</dbReference>
<evidence type="ECO:0000313" key="5">
    <source>
        <dbReference type="Proteomes" id="UP000426235"/>
    </source>
</evidence>
<reference evidence="2" key="1">
    <citation type="submission" date="2014-07" db="EMBL/GenBank/DDBJ databases">
        <authorList>
            <person name="Lee K."/>
            <person name="Lim J.Y."/>
            <person name="Hwang I."/>
        </authorList>
    </citation>
    <scope>NUCLEOTIDE SEQUENCE [LARGE SCALE GENOMIC DNA]</scope>
    <source>
        <strain evidence="2">KL28</strain>
    </source>
</reference>
<dbReference type="AlphaFoldDB" id="A0A077F453"/>
<evidence type="ECO:0000313" key="3">
    <source>
        <dbReference type="EMBL" id="QGW76197.1"/>
    </source>
</evidence>
<dbReference type="RefSeq" id="WP_038607512.1">
    <property type="nucleotide sequence ID" value="NZ_CP009048.1"/>
</dbReference>
<evidence type="ECO:0000259" key="1">
    <source>
        <dbReference type="PROSITE" id="PS51725"/>
    </source>
</evidence>
<dbReference type="HOGENOM" id="CLU_131496_4_0_6"/>
<keyword evidence="5" id="KW-1185">Reference proteome</keyword>
<dbReference type="PROSITE" id="PS51725">
    <property type="entry name" value="ABM"/>
    <property type="match status" value="1"/>
</dbReference>
<dbReference type="eggNOG" id="COG1359">
    <property type="taxonomic scope" value="Bacteria"/>
</dbReference>
<dbReference type="EMBL" id="CP046621">
    <property type="protein sequence ID" value="QGW76197.1"/>
    <property type="molecule type" value="Genomic_DNA"/>
</dbReference>
<evidence type="ECO:0000313" key="2">
    <source>
        <dbReference type="EMBL" id="AIL60262.1"/>
    </source>
</evidence>
<proteinExistence type="predicted"/>
<dbReference type="InterPro" id="IPR011008">
    <property type="entry name" value="Dimeric_a/b-barrel"/>
</dbReference>
<dbReference type="GO" id="GO:0004497">
    <property type="term" value="F:monooxygenase activity"/>
    <property type="evidence" value="ECO:0007669"/>
    <property type="project" value="UniProtKB-KW"/>
</dbReference>
<organism evidence="2 4">
    <name type="scientific">Pseudomonas alkylphenolica</name>
    <dbReference type="NCBI Taxonomy" id="237609"/>
    <lineage>
        <taxon>Bacteria</taxon>
        <taxon>Pseudomonadati</taxon>
        <taxon>Pseudomonadota</taxon>
        <taxon>Gammaproteobacteria</taxon>
        <taxon>Pseudomonadales</taxon>
        <taxon>Pseudomonadaceae</taxon>
        <taxon>Pseudomonas</taxon>
    </lineage>
</organism>
<dbReference type="EMBL" id="CP009048">
    <property type="protein sequence ID" value="AIL60262.1"/>
    <property type="molecule type" value="Genomic_DNA"/>
</dbReference>